<sequence>MAEITVSKLAKSFGIKEIFSDISFNLNIGDKVGIVGPNGAGKTTLFNILTGKDNEFEGNVYLRNNVKIGYMHQNISLNSDKTIYEEMLEVFDYIHDIERRLKELEEKLENHDDLEELEKNTIKYTELIEQYSELGGAYFENKIEAVLIGMGFGRERFNDDIVNLSGGEKSRLELAKLLISDSDILFLDEPTNHLDMQTIEFVESIIKESRKLVVFISHDRYFLDKVANRIFLLENGKLNTYNTNYTNFIERRKKEIEVAQRAYENQQKEIERQEEIIERFANLGGSMRKRGISQSRSRQKLLDKMKLMDRPEIFDDKMALKFTPARVSGQDVLSVSNISKSFDDKMLYQDISFNIYRGQKVGLIGGNGTGKTTLFKIILHKLKPDAGEVRLGESVFPEYFDQEQKNLDLDKTIIDEVWDKYPSLTHYDLRSYLARFMFIGDDIFKIVGDLSGGERTRITLLELMLSDSNFLLMDEPTNHLDIDSKEVLEDALNSYEATAFMISHDRYFLNKVCDTIIEIKDVKFNIYNGNYDYYLSKQESSENIYNNETINKTQKKKEIRREKDFNKKIKQIKTSIKKLENRIEEIDNTIEDINIEFTKKEVYEDFEKTSELNGKIKILTEEKIKIDEEWFELNQQLEEMENTDEE</sequence>
<dbReference type="RefSeq" id="WP_408126940.1">
    <property type="nucleotide sequence ID" value="NZ_JBFNFH010000023.1"/>
</dbReference>
<dbReference type="SUPFAM" id="SSF52540">
    <property type="entry name" value="P-loop containing nucleoside triphosphate hydrolases"/>
    <property type="match status" value="2"/>
</dbReference>
<dbReference type="GO" id="GO:0005524">
    <property type="term" value="F:ATP binding"/>
    <property type="evidence" value="ECO:0007669"/>
    <property type="project" value="UniProtKB-KW"/>
</dbReference>
<keyword evidence="1" id="KW-0547">Nucleotide-binding</keyword>
<dbReference type="PANTHER" id="PTHR42855:SF2">
    <property type="entry name" value="DRUG RESISTANCE ABC TRANSPORTER,ATP-BINDING PROTEIN"/>
    <property type="match status" value="1"/>
</dbReference>
<feature type="coiled-coil region" evidence="3">
    <location>
        <begin position="94"/>
        <end position="134"/>
    </location>
</feature>
<dbReference type="PANTHER" id="PTHR42855">
    <property type="entry name" value="ABC TRANSPORTER ATP-BINDING SUBUNIT"/>
    <property type="match status" value="1"/>
</dbReference>
<dbReference type="InterPro" id="IPR003593">
    <property type="entry name" value="AAA+_ATPase"/>
</dbReference>
<protein>
    <submittedName>
        <fullName evidence="5">ATP-binding cassette domain-containing protein</fullName>
    </submittedName>
</protein>
<evidence type="ECO:0000256" key="1">
    <source>
        <dbReference type="ARBA" id="ARBA00022741"/>
    </source>
</evidence>
<dbReference type="InterPro" id="IPR017871">
    <property type="entry name" value="ABC_transporter-like_CS"/>
</dbReference>
<dbReference type="InterPro" id="IPR051309">
    <property type="entry name" value="ABCF_ATPase"/>
</dbReference>
<feature type="coiled-coil region" evidence="3">
    <location>
        <begin position="562"/>
        <end position="596"/>
    </location>
</feature>
<feature type="domain" description="ABC transporter" evidence="4">
    <location>
        <begin position="4"/>
        <end position="260"/>
    </location>
</feature>
<dbReference type="Pfam" id="PF12848">
    <property type="entry name" value="ABC_tran_Xtn"/>
    <property type="match status" value="1"/>
</dbReference>
<evidence type="ECO:0000313" key="6">
    <source>
        <dbReference type="Proteomes" id="UP001629536"/>
    </source>
</evidence>
<dbReference type="SMART" id="SM00382">
    <property type="entry name" value="AAA"/>
    <property type="match status" value="2"/>
</dbReference>
<dbReference type="Proteomes" id="UP001629536">
    <property type="component" value="Unassembled WGS sequence"/>
</dbReference>
<dbReference type="PROSITE" id="PS00211">
    <property type="entry name" value="ABC_TRANSPORTER_1"/>
    <property type="match status" value="2"/>
</dbReference>
<dbReference type="Pfam" id="PF00005">
    <property type="entry name" value="ABC_tran"/>
    <property type="match status" value="2"/>
</dbReference>
<dbReference type="InterPro" id="IPR032781">
    <property type="entry name" value="ABC_tran_Xtn"/>
</dbReference>
<keyword evidence="3" id="KW-0175">Coiled coil</keyword>
<gene>
    <name evidence="5" type="ORF">ABGF40_07880</name>
</gene>
<feature type="domain" description="ABC transporter" evidence="4">
    <location>
        <begin position="333"/>
        <end position="553"/>
    </location>
</feature>
<evidence type="ECO:0000259" key="4">
    <source>
        <dbReference type="PROSITE" id="PS50893"/>
    </source>
</evidence>
<dbReference type="CDD" id="cd03221">
    <property type="entry name" value="ABCF_EF-3"/>
    <property type="match status" value="2"/>
</dbReference>
<reference evidence="5 6" key="1">
    <citation type="journal article" date="2024" name="Front. Microbiol.">
        <title>Pangenomic and biochemical analyses of Helcococcus ovis reveal widespread tetracycline resistance and a novel bacterial species, Helcococcus bovis.</title>
        <authorList>
            <person name="Cunha F."/>
            <person name="Zhai Y."/>
            <person name="Casaro S."/>
            <person name="Jones K.L."/>
            <person name="Hernandez M."/>
            <person name="Bisinotto R.S."/>
            <person name="Kariyawasam S."/>
            <person name="Brown M.B."/>
            <person name="Phillips A."/>
            <person name="Jeong K.C."/>
            <person name="Galvao K.N."/>
        </authorList>
    </citation>
    <scope>NUCLEOTIDE SEQUENCE [LARGE SCALE GENOMIC DNA]</scope>
    <source>
        <strain evidence="5 6">KG197</strain>
    </source>
</reference>
<dbReference type="InterPro" id="IPR027417">
    <property type="entry name" value="P-loop_NTPase"/>
</dbReference>
<dbReference type="EMBL" id="JBFNFH010000023">
    <property type="protein sequence ID" value="MFM1525576.1"/>
    <property type="molecule type" value="Genomic_DNA"/>
</dbReference>
<keyword evidence="6" id="KW-1185">Reference proteome</keyword>
<evidence type="ECO:0000256" key="3">
    <source>
        <dbReference type="SAM" id="Coils"/>
    </source>
</evidence>
<evidence type="ECO:0000256" key="2">
    <source>
        <dbReference type="ARBA" id="ARBA00022840"/>
    </source>
</evidence>
<proteinExistence type="predicted"/>
<name>A0ABW9F818_9FIRM</name>
<keyword evidence="2 5" id="KW-0067">ATP-binding</keyword>
<comment type="caution">
    <text evidence="5">The sequence shown here is derived from an EMBL/GenBank/DDBJ whole genome shotgun (WGS) entry which is preliminary data.</text>
</comment>
<feature type="coiled-coil region" evidence="3">
    <location>
        <begin position="249"/>
        <end position="283"/>
    </location>
</feature>
<dbReference type="PROSITE" id="PS50893">
    <property type="entry name" value="ABC_TRANSPORTER_2"/>
    <property type="match status" value="2"/>
</dbReference>
<accession>A0ABW9F818</accession>
<evidence type="ECO:0000313" key="5">
    <source>
        <dbReference type="EMBL" id="MFM1525576.1"/>
    </source>
</evidence>
<dbReference type="InterPro" id="IPR003439">
    <property type="entry name" value="ABC_transporter-like_ATP-bd"/>
</dbReference>
<dbReference type="Gene3D" id="3.40.50.300">
    <property type="entry name" value="P-loop containing nucleotide triphosphate hydrolases"/>
    <property type="match status" value="2"/>
</dbReference>
<organism evidence="5 6">
    <name type="scientific">Helcococcus bovis</name>
    <dbReference type="NCBI Taxonomy" id="3153252"/>
    <lineage>
        <taxon>Bacteria</taxon>
        <taxon>Bacillati</taxon>
        <taxon>Bacillota</taxon>
        <taxon>Tissierellia</taxon>
        <taxon>Tissierellales</taxon>
        <taxon>Peptoniphilaceae</taxon>
        <taxon>Helcococcus</taxon>
    </lineage>
</organism>